<dbReference type="RefSeq" id="WP_301139909.1">
    <property type="nucleotide sequence ID" value="NZ_JAUHTQ010000026.1"/>
</dbReference>
<evidence type="ECO:0000256" key="1">
    <source>
        <dbReference type="SAM" id="Phobius"/>
    </source>
</evidence>
<keyword evidence="1" id="KW-0812">Transmembrane</keyword>
<dbReference type="EMBL" id="JAUHTQ010000026">
    <property type="protein sequence ID" value="MDN4495600.1"/>
    <property type="molecule type" value="Genomic_DNA"/>
</dbReference>
<dbReference type="Proteomes" id="UP001172743">
    <property type="component" value="Unassembled WGS sequence"/>
</dbReference>
<name>A0ABT8GW14_9BACL</name>
<evidence type="ECO:0000313" key="2">
    <source>
        <dbReference type="EMBL" id="MDN4495600.1"/>
    </source>
</evidence>
<comment type="caution">
    <text evidence="2">The sequence shown here is derived from an EMBL/GenBank/DDBJ whole genome shotgun (WGS) entry which is preliminary data.</text>
</comment>
<organism evidence="2 3">
    <name type="scientific">Ureibacillus aquaedulcis</name>
    <dbReference type="NCBI Taxonomy" id="3058421"/>
    <lineage>
        <taxon>Bacteria</taxon>
        <taxon>Bacillati</taxon>
        <taxon>Bacillota</taxon>
        <taxon>Bacilli</taxon>
        <taxon>Bacillales</taxon>
        <taxon>Caryophanaceae</taxon>
        <taxon>Ureibacillus</taxon>
    </lineage>
</organism>
<reference evidence="2" key="1">
    <citation type="submission" date="2023-07" db="EMBL/GenBank/DDBJ databases">
        <title>Ureibacillus sp. isolated from freshwater well.</title>
        <authorList>
            <person name="Kirdat K."/>
            <person name="Bhatt A."/>
            <person name="Teware R."/>
            <person name="Bhavsar Y."/>
            <person name="Yadav A."/>
        </authorList>
    </citation>
    <scope>NUCLEOTIDE SEQUENCE</scope>
    <source>
        <strain evidence="2">BA0131</strain>
    </source>
</reference>
<keyword evidence="3" id="KW-1185">Reference proteome</keyword>
<evidence type="ECO:0000313" key="3">
    <source>
        <dbReference type="Proteomes" id="UP001172743"/>
    </source>
</evidence>
<protein>
    <submittedName>
        <fullName evidence="2">Uncharacterized protein</fullName>
    </submittedName>
</protein>
<sequence length="91" mass="9998">MKRKTIAELAVTAALLASPILPSHTVMKDGKETRDLLKFFADHVLRQVEFGAQSQKDIVAIKRMDTREKILTALFVGGIAGIITALVAFFN</sequence>
<proteinExistence type="predicted"/>
<accession>A0ABT8GW14</accession>
<keyword evidence="1" id="KW-1133">Transmembrane helix</keyword>
<gene>
    <name evidence="2" type="ORF">QYB95_18835</name>
</gene>
<feature type="transmembrane region" description="Helical" evidence="1">
    <location>
        <begin position="70"/>
        <end position="90"/>
    </location>
</feature>
<keyword evidence="1" id="KW-0472">Membrane</keyword>